<sequence length="94" mass="11125">MHLFTLNYWQNIIRRWPDRLEEDTRLLKLTDGDVSIEGNGATTGETPSPALGNMARMREKKKKEKKRNKKKNYLRNKFVTRWEQKTSTNSGRSK</sequence>
<dbReference type="AlphaFoldDB" id="A0A016TAT9"/>
<organism evidence="2 3">
    <name type="scientific">Ancylostoma ceylanicum</name>
    <dbReference type="NCBI Taxonomy" id="53326"/>
    <lineage>
        <taxon>Eukaryota</taxon>
        <taxon>Metazoa</taxon>
        <taxon>Ecdysozoa</taxon>
        <taxon>Nematoda</taxon>
        <taxon>Chromadorea</taxon>
        <taxon>Rhabditida</taxon>
        <taxon>Rhabditina</taxon>
        <taxon>Rhabditomorpha</taxon>
        <taxon>Strongyloidea</taxon>
        <taxon>Ancylostomatidae</taxon>
        <taxon>Ancylostomatinae</taxon>
        <taxon>Ancylostoma</taxon>
    </lineage>
</organism>
<keyword evidence="3" id="KW-1185">Reference proteome</keyword>
<feature type="region of interest" description="Disordered" evidence="1">
    <location>
        <begin position="34"/>
        <end position="94"/>
    </location>
</feature>
<accession>A0A016TAT9</accession>
<protein>
    <submittedName>
        <fullName evidence="2">Uncharacterized protein</fullName>
    </submittedName>
</protein>
<gene>
    <name evidence="2" type="primary">Acey_s0120.g953</name>
    <name evidence="2" type="ORF">Y032_0120g953</name>
</gene>
<dbReference type="Proteomes" id="UP000024635">
    <property type="component" value="Unassembled WGS sequence"/>
</dbReference>
<name>A0A016TAT9_9BILA</name>
<feature type="compositionally biased region" description="Basic residues" evidence="1">
    <location>
        <begin position="58"/>
        <end position="74"/>
    </location>
</feature>
<dbReference type="EMBL" id="JARK01001456">
    <property type="protein sequence ID" value="EYB99805.1"/>
    <property type="molecule type" value="Genomic_DNA"/>
</dbReference>
<evidence type="ECO:0000256" key="1">
    <source>
        <dbReference type="SAM" id="MobiDB-lite"/>
    </source>
</evidence>
<comment type="caution">
    <text evidence="2">The sequence shown here is derived from an EMBL/GenBank/DDBJ whole genome shotgun (WGS) entry which is preliminary data.</text>
</comment>
<evidence type="ECO:0000313" key="2">
    <source>
        <dbReference type="EMBL" id="EYB99805.1"/>
    </source>
</evidence>
<evidence type="ECO:0000313" key="3">
    <source>
        <dbReference type="Proteomes" id="UP000024635"/>
    </source>
</evidence>
<feature type="compositionally biased region" description="Polar residues" evidence="1">
    <location>
        <begin position="85"/>
        <end position="94"/>
    </location>
</feature>
<reference evidence="3" key="1">
    <citation type="journal article" date="2015" name="Nat. Genet.">
        <title>The genome and transcriptome of the zoonotic hookworm Ancylostoma ceylanicum identify infection-specific gene families.</title>
        <authorList>
            <person name="Schwarz E.M."/>
            <person name="Hu Y."/>
            <person name="Antoshechkin I."/>
            <person name="Miller M.M."/>
            <person name="Sternberg P.W."/>
            <person name="Aroian R.V."/>
        </authorList>
    </citation>
    <scope>NUCLEOTIDE SEQUENCE</scope>
    <source>
        <strain evidence="3">HY135</strain>
    </source>
</reference>
<proteinExistence type="predicted"/>